<dbReference type="Proteomes" id="UP001062846">
    <property type="component" value="Chromosome 3"/>
</dbReference>
<reference evidence="1" key="1">
    <citation type="submission" date="2022-02" db="EMBL/GenBank/DDBJ databases">
        <title>Plant Genome Project.</title>
        <authorList>
            <person name="Zhang R.-G."/>
        </authorList>
    </citation>
    <scope>NUCLEOTIDE SEQUENCE</scope>
    <source>
        <strain evidence="1">AT1</strain>
    </source>
</reference>
<comment type="caution">
    <text evidence="1">The sequence shown here is derived from an EMBL/GenBank/DDBJ whole genome shotgun (WGS) entry which is preliminary data.</text>
</comment>
<organism evidence="1 2">
    <name type="scientific">Rhododendron molle</name>
    <name type="common">Chinese azalea</name>
    <name type="synonym">Azalea mollis</name>
    <dbReference type="NCBI Taxonomy" id="49168"/>
    <lineage>
        <taxon>Eukaryota</taxon>
        <taxon>Viridiplantae</taxon>
        <taxon>Streptophyta</taxon>
        <taxon>Embryophyta</taxon>
        <taxon>Tracheophyta</taxon>
        <taxon>Spermatophyta</taxon>
        <taxon>Magnoliopsida</taxon>
        <taxon>eudicotyledons</taxon>
        <taxon>Gunneridae</taxon>
        <taxon>Pentapetalae</taxon>
        <taxon>asterids</taxon>
        <taxon>Ericales</taxon>
        <taxon>Ericaceae</taxon>
        <taxon>Ericoideae</taxon>
        <taxon>Rhodoreae</taxon>
        <taxon>Rhododendron</taxon>
    </lineage>
</organism>
<evidence type="ECO:0000313" key="2">
    <source>
        <dbReference type="Proteomes" id="UP001062846"/>
    </source>
</evidence>
<proteinExistence type="predicted"/>
<dbReference type="EMBL" id="CM046390">
    <property type="protein sequence ID" value="KAI8565615.1"/>
    <property type="molecule type" value="Genomic_DNA"/>
</dbReference>
<evidence type="ECO:0000313" key="1">
    <source>
        <dbReference type="EMBL" id="KAI8565615.1"/>
    </source>
</evidence>
<protein>
    <submittedName>
        <fullName evidence="1">Uncharacterized protein</fullName>
    </submittedName>
</protein>
<keyword evidence="2" id="KW-1185">Reference proteome</keyword>
<gene>
    <name evidence="1" type="ORF">RHMOL_Rhmol03G0273600</name>
</gene>
<sequence length="80" mass="8475">MVVLLLDWAWDGNGSPGRPNGAYGVTVGSVVVCGLANGLIGGSLVGFAGKLPKQYMQAVFAGTFFFPSLYDFKRFMPLKA</sequence>
<accession>A0ACC0PJB4</accession>
<name>A0ACC0PJB4_RHOML</name>